<accession>A0AAN6UNG3</accession>
<comment type="caution">
    <text evidence="1">The sequence shown here is derived from an EMBL/GenBank/DDBJ whole genome shotgun (WGS) entry which is preliminary data.</text>
</comment>
<dbReference type="Proteomes" id="UP001304895">
    <property type="component" value="Unassembled WGS sequence"/>
</dbReference>
<protein>
    <submittedName>
        <fullName evidence="1">Uncharacterized protein</fullName>
    </submittedName>
</protein>
<sequence>MHPLFDADPGVQVMLVVSGEAGLGLGRFIRGRVLGLSFGPPTIDPGGWASISKPLFSLFTPFCAVTVSAYCAAPRNQHTVACYPLTTAEVLVAKCNQS</sequence>
<dbReference type="AlphaFoldDB" id="A0AAN6UNG3"/>
<keyword evidence="2" id="KW-1185">Reference proteome</keyword>
<dbReference type="EMBL" id="MU853404">
    <property type="protein sequence ID" value="KAK4136138.1"/>
    <property type="molecule type" value="Genomic_DNA"/>
</dbReference>
<evidence type="ECO:0000313" key="1">
    <source>
        <dbReference type="EMBL" id="KAK4136138.1"/>
    </source>
</evidence>
<proteinExistence type="predicted"/>
<organism evidence="1 2">
    <name type="scientific">Trichocladium antarcticum</name>
    <dbReference type="NCBI Taxonomy" id="1450529"/>
    <lineage>
        <taxon>Eukaryota</taxon>
        <taxon>Fungi</taxon>
        <taxon>Dikarya</taxon>
        <taxon>Ascomycota</taxon>
        <taxon>Pezizomycotina</taxon>
        <taxon>Sordariomycetes</taxon>
        <taxon>Sordariomycetidae</taxon>
        <taxon>Sordariales</taxon>
        <taxon>Chaetomiaceae</taxon>
        <taxon>Trichocladium</taxon>
    </lineage>
</organism>
<evidence type="ECO:0000313" key="2">
    <source>
        <dbReference type="Proteomes" id="UP001304895"/>
    </source>
</evidence>
<gene>
    <name evidence="1" type="ORF">BT67DRAFT_231976</name>
</gene>
<name>A0AAN6UNG3_9PEZI</name>
<reference evidence="1" key="2">
    <citation type="submission" date="2023-05" db="EMBL/GenBank/DDBJ databases">
        <authorList>
            <consortium name="Lawrence Berkeley National Laboratory"/>
            <person name="Steindorff A."/>
            <person name="Hensen N."/>
            <person name="Bonometti L."/>
            <person name="Westerberg I."/>
            <person name="Brannstrom I.O."/>
            <person name="Guillou S."/>
            <person name="Cros-Aarteil S."/>
            <person name="Calhoun S."/>
            <person name="Haridas S."/>
            <person name="Kuo A."/>
            <person name="Mondo S."/>
            <person name="Pangilinan J."/>
            <person name="Riley R."/>
            <person name="Labutti K."/>
            <person name="Andreopoulos B."/>
            <person name="Lipzen A."/>
            <person name="Chen C."/>
            <person name="Yanf M."/>
            <person name="Daum C."/>
            <person name="Ng V."/>
            <person name="Clum A."/>
            <person name="Ohm R."/>
            <person name="Martin F."/>
            <person name="Silar P."/>
            <person name="Natvig D."/>
            <person name="Lalanne C."/>
            <person name="Gautier V."/>
            <person name="Ament-Velasquez S.L."/>
            <person name="Kruys A."/>
            <person name="Hutchinson M.I."/>
            <person name="Powell A.J."/>
            <person name="Barry K."/>
            <person name="Miller A.N."/>
            <person name="Grigoriev I.V."/>
            <person name="Debuchy R."/>
            <person name="Gladieux P."/>
            <person name="Thoren M.H."/>
            <person name="Johannesson H."/>
        </authorList>
    </citation>
    <scope>NUCLEOTIDE SEQUENCE</scope>
    <source>
        <strain evidence="1">CBS 123565</strain>
    </source>
</reference>
<reference evidence="1" key="1">
    <citation type="journal article" date="2023" name="Mol. Phylogenet. Evol.">
        <title>Genome-scale phylogeny and comparative genomics of the fungal order Sordariales.</title>
        <authorList>
            <person name="Hensen N."/>
            <person name="Bonometti L."/>
            <person name="Westerberg I."/>
            <person name="Brannstrom I.O."/>
            <person name="Guillou S."/>
            <person name="Cros-Aarteil S."/>
            <person name="Calhoun S."/>
            <person name="Haridas S."/>
            <person name="Kuo A."/>
            <person name="Mondo S."/>
            <person name="Pangilinan J."/>
            <person name="Riley R."/>
            <person name="LaButti K."/>
            <person name="Andreopoulos B."/>
            <person name="Lipzen A."/>
            <person name="Chen C."/>
            <person name="Yan M."/>
            <person name="Daum C."/>
            <person name="Ng V."/>
            <person name="Clum A."/>
            <person name="Steindorff A."/>
            <person name="Ohm R.A."/>
            <person name="Martin F."/>
            <person name="Silar P."/>
            <person name="Natvig D.O."/>
            <person name="Lalanne C."/>
            <person name="Gautier V."/>
            <person name="Ament-Velasquez S.L."/>
            <person name="Kruys A."/>
            <person name="Hutchinson M.I."/>
            <person name="Powell A.J."/>
            <person name="Barry K."/>
            <person name="Miller A.N."/>
            <person name="Grigoriev I.V."/>
            <person name="Debuchy R."/>
            <person name="Gladieux P."/>
            <person name="Hiltunen Thoren M."/>
            <person name="Johannesson H."/>
        </authorList>
    </citation>
    <scope>NUCLEOTIDE SEQUENCE</scope>
    <source>
        <strain evidence="1">CBS 123565</strain>
    </source>
</reference>